<dbReference type="Pfam" id="PF13449">
    <property type="entry name" value="Phytase-like"/>
    <property type="match status" value="1"/>
</dbReference>
<protein>
    <recommendedName>
        <fullName evidence="2">Phytase-like domain-containing protein</fullName>
    </recommendedName>
</protein>
<sequence length="329" mass="34987">MSKLSHALLAGVVLAMMPAMSFAQDAARVTAKPISQFKPGSDQTRFGPLEFLGGIEFSSDDGRVQSLSSIRFRPDGAHFVSVLDTGEWLTGQILRDASGRLSGLSDVAVSPILMRDGRAGSKSASDAEGLALRDGDAFVSFEQQHRVDAYPDPGFETSKPSRNVNFLIPRQELRRNAGIETLVASPASSPLAGGLVAIAESSRDAAGNLLAAIVDGPLKGQFTVVRHDPYDATDGAFLPNGDLLLLERRFSFIGGMGMKIRRIKGADIRPGAVVDGEVLIDVGADHSIDNMEGIDVVAGPDGSSHVIIISDDNGLFLQRNLMLEFKLSQ</sequence>
<evidence type="ECO:0000313" key="7">
    <source>
        <dbReference type="Proteomes" id="UP000524535"/>
    </source>
</evidence>
<dbReference type="PIRSF" id="PIRSF031900">
    <property type="entry name" value="UCP031900"/>
    <property type="match status" value="1"/>
</dbReference>
<feature type="chain" id="PRO_5036405108" description="Phytase-like domain-containing protein" evidence="1">
    <location>
        <begin position="24"/>
        <end position="329"/>
    </location>
</feature>
<feature type="signal peptide" evidence="1">
    <location>
        <begin position="1"/>
        <end position="23"/>
    </location>
</feature>
<dbReference type="Proteomes" id="UP000576087">
    <property type="component" value="Unassembled WGS sequence"/>
</dbReference>
<dbReference type="EMBL" id="JACIHM010000008">
    <property type="protein sequence ID" value="MBB4448763.1"/>
    <property type="molecule type" value="Genomic_DNA"/>
</dbReference>
<evidence type="ECO:0000313" key="4">
    <source>
        <dbReference type="EMBL" id="MBB4414148.1"/>
    </source>
</evidence>
<comment type="caution">
    <text evidence="4">The sequence shown here is derived from an EMBL/GenBank/DDBJ whole genome shotgun (WGS) entry which is preliminary data.</text>
</comment>
<evidence type="ECO:0000313" key="6">
    <source>
        <dbReference type="Proteomes" id="UP000520770"/>
    </source>
</evidence>
<dbReference type="InterPro" id="IPR014567">
    <property type="entry name" value="UCP031900"/>
</dbReference>
<dbReference type="Proteomes" id="UP000520770">
    <property type="component" value="Unassembled WGS sequence"/>
</dbReference>
<evidence type="ECO:0000313" key="8">
    <source>
        <dbReference type="Proteomes" id="UP000576087"/>
    </source>
</evidence>
<dbReference type="AlphaFoldDB" id="A0A7W6XDN0"/>
<gene>
    <name evidence="4" type="ORF">GGE31_004686</name>
    <name evidence="3" type="ORF">GGE33_004639</name>
    <name evidence="5" type="ORF">GGE35_004609</name>
</gene>
<dbReference type="InterPro" id="IPR027372">
    <property type="entry name" value="Phytase-like_dom"/>
</dbReference>
<organism evidence="4 7">
    <name type="scientific">Aliirhizobium cellulosilyticum</name>
    <dbReference type="NCBI Taxonomy" id="393664"/>
    <lineage>
        <taxon>Bacteria</taxon>
        <taxon>Pseudomonadati</taxon>
        <taxon>Pseudomonadota</taxon>
        <taxon>Alphaproteobacteria</taxon>
        <taxon>Hyphomicrobiales</taxon>
        <taxon>Rhizobiaceae</taxon>
        <taxon>Aliirhizobium</taxon>
    </lineage>
</organism>
<evidence type="ECO:0000256" key="1">
    <source>
        <dbReference type="SAM" id="SignalP"/>
    </source>
</evidence>
<proteinExistence type="predicted"/>
<evidence type="ECO:0000259" key="2">
    <source>
        <dbReference type="Pfam" id="PF13449"/>
    </source>
</evidence>
<evidence type="ECO:0000313" key="3">
    <source>
        <dbReference type="EMBL" id="MBB4350865.1"/>
    </source>
</evidence>
<reference evidence="6 7" key="1">
    <citation type="submission" date="2020-08" db="EMBL/GenBank/DDBJ databases">
        <title>Genomic Encyclopedia of Type Strains, Phase IV (KMG-V): Genome sequencing to study the core and pangenomes of soil and plant-associated prokaryotes.</title>
        <authorList>
            <person name="Whitman W."/>
        </authorList>
    </citation>
    <scope>NUCLEOTIDE SEQUENCE [LARGE SCALE GENOMIC DNA]</scope>
    <source>
        <strain evidence="4 7">SEMIA 444</strain>
        <strain evidence="3 6">SEMIA 448</strain>
        <strain evidence="5 8">SEMIA 452</strain>
    </source>
</reference>
<feature type="domain" description="Phytase-like" evidence="2">
    <location>
        <begin position="63"/>
        <end position="314"/>
    </location>
</feature>
<accession>A0A7W6XDN0</accession>
<name>A0A7W6XDN0_9HYPH</name>
<keyword evidence="1" id="KW-0732">Signal</keyword>
<evidence type="ECO:0000313" key="5">
    <source>
        <dbReference type="EMBL" id="MBB4448763.1"/>
    </source>
</evidence>
<dbReference type="EMBL" id="JACIGW010000007">
    <property type="protein sequence ID" value="MBB4350865.1"/>
    <property type="molecule type" value="Genomic_DNA"/>
</dbReference>
<dbReference type="Proteomes" id="UP000524535">
    <property type="component" value="Unassembled WGS sequence"/>
</dbReference>
<keyword evidence="7" id="KW-1185">Reference proteome</keyword>
<dbReference type="EMBL" id="JACIGY010000008">
    <property type="protein sequence ID" value="MBB4414148.1"/>
    <property type="molecule type" value="Genomic_DNA"/>
</dbReference>